<evidence type="ECO:0000313" key="3">
    <source>
        <dbReference type="EnsemblMetazoa" id="GBRI004863-PA"/>
    </source>
</evidence>
<evidence type="ECO:0000256" key="1">
    <source>
        <dbReference type="SAM" id="MobiDB-lite"/>
    </source>
</evidence>
<sequence>MQLQQKLMIEQLCNSANVVLNDNFKYNLLVYIVADVAMVVMIINKHRYIVNLMFATEINLKLEEGDEEKVNNKYRTYKRKNILFNVKRLYETRSKSMKKLNYSNSKKQEQKTNK</sequence>
<keyword evidence="4" id="KW-1185">Reference proteome</keyword>
<evidence type="ECO:0000313" key="4">
    <source>
        <dbReference type="Proteomes" id="UP000091820"/>
    </source>
</evidence>
<evidence type="ECO:0000256" key="2">
    <source>
        <dbReference type="SAM" id="Phobius"/>
    </source>
</evidence>
<reference evidence="4" key="1">
    <citation type="submission" date="2014-03" db="EMBL/GenBank/DDBJ databases">
        <authorList>
            <person name="Aksoy S."/>
            <person name="Warren W."/>
            <person name="Wilson R.K."/>
        </authorList>
    </citation>
    <scope>NUCLEOTIDE SEQUENCE [LARGE SCALE GENOMIC DNA]</scope>
    <source>
        <strain evidence="4">IAEA</strain>
    </source>
</reference>
<accession>A0A1A9W395</accession>
<reference evidence="3" key="2">
    <citation type="submission" date="2020-05" db="UniProtKB">
        <authorList>
            <consortium name="EnsemblMetazoa"/>
        </authorList>
    </citation>
    <scope>IDENTIFICATION</scope>
    <source>
        <strain evidence="3">IAEA</strain>
    </source>
</reference>
<dbReference type="VEuPathDB" id="VectorBase:GBRI004863"/>
<dbReference type="EnsemblMetazoa" id="GBRI004863-RA">
    <property type="protein sequence ID" value="GBRI004863-PA"/>
    <property type="gene ID" value="GBRI004863"/>
</dbReference>
<feature type="transmembrane region" description="Helical" evidence="2">
    <location>
        <begin position="24"/>
        <end position="43"/>
    </location>
</feature>
<dbReference type="Proteomes" id="UP000091820">
    <property type="component" value="Unassembled WGS sequence"/>
</dbReference>
<feature type="region of interest" description="Disordered" evidence="1">
    <location>
        <begin position="95"/>
        <end position="114"/>
    </location>
</feature>
<keyword evidence="2" id="KW-0812">Transmembrane</keyword>
<proteinExistence type="predicted"/>
<dbReference type="AlphaFoldDB" id="A0A1A9W395"/>
<keyword evidence="2" id="KW-0472">Membrane</keyword>
<name>A0A1A9W395_9MUSC</name>
<keyword evidence="2" id="KW-1133">Transmembrane helix</keyword>
<protein>
    <submittedName>
        <fullName evidence="3">Uncharacterized protein</fullName>
    </submittedName>
</protein>
<organism evidence="3 4">
    <name type="scientific">Glossina brevipalpis</name>
    <dbReference type="NCBI Taxonomy" id="37001"/>
    <lineage>
        <taxon>Eukaryota</taxon>
        <taxon>Metazoa</taxon>
        <taxon>Ecdysozoa</taxon>
        <taxon>Arthropoda</taxon>
        <taxon>Hexapoda</taxon>
        <taxon>Insecta</taxon>
        <taxon>Pterygota</taxon>
        <taxon>Neoptera</taxon>
        <taxon>Endopterygota</taxon>
        <taxon>Diptera</taxon>
        <taxon>Brachycera</taxon>
        <taxon>Muscomorpha</taxon>
        <taxon>Hippoboscoidea</taxon>
        <taxon>Glossinidae</taxon>
        <taxon>Glossina</taxon>
    </lineage>
</organism>